<dbReference type="InterPro" id="IPR048366">
    <property type="entry name" value="TNP-like_GBD"/>
</dbReference>
<dbReference type="AlphaFoldDB" id="A0AAE1LB59"/>
<comment type="caution">
    <text evidence="3">The sequence shown here is derived from an EMBL/GenBank/DDBJ whole genome shotgun (WGS) entry which is preliminary data.</text>
</comment>
<organism evidence="3 4">
    <name type="scientific">Frankliniella fusca</name>
    <dbReference type="NCBI Taxonomy" id="407009"/>
    <lineage>
        <taxon>Eukaryota</taxon>
        <taxon>Metazoa</taxon>
        <taxon>Ecdysozoa</taxon>
        <taxon>Arthropoda</taxon>
        <taxon>Hexapoda</taxon>
        <taxon>Insecta</taxon>
        <taxon>Pterygota</taxon>
        <taxon>Neoptera</taxon>
        <taxon>Paraneoptera</taxon>
        <taxon>Thysanoptera</taxon>
        <taxon>Terebrantia</taxon>
        <taxon>Thripoidea</taxon>
        <taxon>Thripidae</taxon>
        <taxon>Frankliniella</taxon>
    </lineage>
</organism>
<reference evidence="3" key="2">
    <citation type="journal article" date="2023" name="BMC Genomics">
        <title>Pest status, molecular evolution, and epigenetic factors derived from the genome assembly of Frankliniella fusca, a thysanopteran phytovirus vector.</title>
        <authorList>
            <person name="Catto M.A."/>
            <person name="Labadie P.E."/>
            <person name="Jacobson A.L."/>
            <person name="Kennedy G.G."/>
            <person name="Srinivasan R."/>
            <person name="Hunt B.G."/>
        </authorList>
    </citation>
    <scope>NUCLEOTIDE SEQUENCE</scope>
    <source>
        <strain evidence="3">PL_HMW_Pooled</strain>
    </source>
</reference>
<dbReference type="InterPro" id="IPR048365">
    <property type="entry name" value="TNP-like_RNaseH_N"/>
</dbReference>
<dbReference type="EMBL" id="JAHWGI010000327">
    <property type="protein sequence ID" value="KAK3913536.1"/>
    <property type="molecule type" value="Genomic_DNA"/>
</dbReference>
<evidence type="ECO:0000313" key="3">
    <source>
        <dbReference type="EMBL" id="KAK3913536.1"/>
    </source>
</evidence>
<sequence>MGIIRRVSSHSIPNRNRFFIFYHAYTWSETPSLDERSSIDLSGSMAPSLLTSTPATKRATCLDFRLLQSVVNTLRLPSSMWGTHTSKGQSEGNTLKVKSNTIVHSRHLLILGIVLAYTRMNNNFNIDVKVIFKNSLQPKIYINNREINYSPNLSSKTEVESLLDRINSWKLCVGYTDTDSREKKWAEQCPGYLQRGIGRPILRCGFCNSKRKAVKYAESRESRKSDDSSVQVKRLRDKVRNLRKADKRRKAKVTSLRNQLKLNREELAKVPQRKVESIIATVPEEQKEMRLRPEWVFQENTFSLLEEKAQYIPVSDRHGTLLLDEMALTERVHFEGDSLKVHGLVNLGKYTPDEDKDKRGDHALVIMFQPFRGQWVQAIGAFLSAGAVKGPVLQKLVLEGTILLENAGYHVDCVTTDGATWNRSMWNLFGLSKNDNSCQHPVDQTRRLHFGSDFPHLMKRLWTRVVNQKILELPEGTIKLSHYEAVVKLEEGRGIRAAFTLTRDHLNPTTYQRMNVRMAMQFFSNTVASAMEDYQLRGEEGLSDSQPTINFMRRINAVVEAMNSRSPADGLRPDENTVQQQVLRDFLTYLEKMDEMAQAKADLIREKKLLAVNAEHRISVGHIDEITKSTYLGFRVTVNTALDLIKYLHDNFNYQYLMTRRLNQDALEMRKFSSLFGATEICMWLK</sequence>
<evidence type="ECO:0000259" key="1">
    <source>
        <dbReference type="Pfam" id="PF21787"/>
    </source>
</evidence>
<evidence type="ECO:0000313" key="4">
    <source>
        <dbReference type="Proteomes" id="UP001219518"/>
    </source>
</evidence>
<proteinExistence type="predicted"/>
<evidence type="ECO:0000259" key="2">
    <source>
        <dbReference type="Pfam" id="PF21788"/>
    </source>
</evidence>
<feature type="domain" description="Transposable element P transposase-like RNase H" evidence="1">
    <location>
        <begin position="297"/>
        <end position="430"/>
    </location>
</feature>
<dbReference type="Proteomes" id="UP001219518">
    <property type="component" value="Unassembled WGS sequence"/>
</dbReference>
<feature type="domain" description="Transposable element P transposase-like GTP-binding insertion" evidence="2">
    <location>
        <begin position="456"/>
        <end position="568"/>
    </location>
</feature>
<dbReference type="Pfam" id="PF21788">
    <property type="entry name" value="TNP-like_GBD"/>
    <property type="match status" value="1"/>
</dbReference>
<keyword evidence="4" id="KW-1185">Reference proteome</keyword>
<protein>
    <submittedName>
        <fullName evidence="3">Transposable element P transposase</fullName>
    </submittedName>
</protein>
<reference evidence="3" key="1">
    <citation type="submission" date="2021-07" db="EMBL/GenBank/DDBJ databases">
        <authorList>
            <person name="Catto M.A."/>
            <person name="Jacobson A."/>
            <person name="Kennedy G."/>
            <person name="Labadie P."/>
            <person name="Hunt B.G."/>
            <person name="Srinivasan R."/>
        </authorList>
    </citation>
    <scope>NUCLEOTIDE SEQUENCE</scope>
    <source>
        <strain evidence="3">PL_HMW_Pooled</strain>
        <tissue evidence="3">Head</tissue>
    </source>
</reference>
<name>A0AAE1LB59_9NEOP</name>
<accession>A0AAE1LB59</accession>
<dbReference type="Pfam" id="PF21787">
    <property type="entry name" value="TNP-like_RNaseH_N"/>
    <property type="match status" value="1"/>
</dbReference>
<gene>
    <name evidence="3" type="ORF">KUF71_022993</name>
</gene>